<dbReference type="Proteomes" id="UP000230906">
    <property type="component" value="Unassembled WGS sequence"/>
</dbReference>
<keyword evidence="1" id="KW-0540">Nuclease</keyword>
<keyword evidence="7" id="KW-0472">Membrane</keyword>
<gene>
    <name evidence="9" type="primary">cas2</name>
    <name evidence="9" type="ORF">COV09_00015</name>
</gene>
<dbReference type="PANTHER" id="PTHR30319:SF1">
    <property type="entry name" value="TRANSCRIPTIONAL REPRESSOR PAAX"/>
    <property type="match status" value="1"/>
</dbReference>
<evidence type="ECO:0000313" key="10">
    <source>
        <dbReference type="Proteomes" id="UP000230906"/>
    </source>
</evidence>
<keyword evidence="4" id="KW-0378">Hydrolase</keyword>
<keyword evidence="6" id="KW-0051">Antiviral defense</keyword>
<dbReference type="InterPro" id="IPR036390">
    <property type="entry name" value="WH_DNA-bd_sf"/>
</dbReference>
<keyword evidence="2" id="KW-0479">Metal-binding</keyword>
<evidence type="ECO:0000256" key="3">
    <source>
        <dbReference type="ARBA" id="ARBA00022759"/>
    </source>
</evidence>
<evidence type="ECO:0000256" key="2">
    <source>
        <dbReference type="ARBA" id="ARBA00022723"/>
    </source>
</evidence>
<dbReference type="GO" id="GO:0006351">
    <property type="term" value="P:DNA-templated transcription"/>
    <property type="evidence" value="ECO:0007669"/>
    <property type="project" value="TreeGrafter"/>
</dbReference>
<dbReference type="SUPFAM" id="SSF143430">
    <property type="entry name" value="TTP0101/SSO1404-like"/>
    <property type="match status" value="1"/>
</dbReference>
<accession>A0A2H0RGQ1</accession>
<name>A0A2H0RGQ1_9BACT</name>
<evidence type="ECO:0000256" key="4">
    <source>
        <dbReference type="ARBA" id="ARBA00022801"/>
    </source>
</evidence>
<dbReference type="InterPro" id="IPR048846">
    <property type="entry name" value="PaaX-like_central"/>
</dbReference>
<dbReference type="Pfam" id="PF20803">
    <property type="entry name" value="PaaX_M"/>
    <property type="match status" value="1"/>
</dbReference>
<keyword evidence="3 9" id="KW-0255">Endonuclease</keyword>
<evidence type="ECO:0000256" key="1">
    <source>
        <dbReference type="ARBA" id="ARBA00022722"/>
    </source>
</evidence>
<evidence type="ECO:0000313" key="9">
    <source>
        <dbReference type="EMBL" id="PIR45688.1"/>
    </source>
</evidence>
<keyword evidence="5" id="KW-0460">Magnesium</keyword>
<feature type="domain" description="Transcriptional repressor PaaX-like central Cas2-like" evidence="8">
    <location>
        <begin position="99"/>
        <end position="171"/>
    </location>
</feature>
<dbReference type="GO" id="GO:0043571">
    <property type="term" value="P:maintenance of CRISPR repeat elements"/>
    <property type="evidence" value="ECO:0007669"/>
    <property type="project" value="InterPro"/>
</dbReference>
<organism evidence="9 10">
    <name type="scientific">Candidatus Vogelbacteria bacterium CG10_big_fil_rev_8_21_14_0_10_50_13</name>
    <dbReference type="NCBI Taxonomy" id="1975044"/>
    <lineage>
        <taxon>Bacteria</taxon>
        <taxon>Candidatus Vogeliibacteriota</taxon>
    </lineage>
</organism>
<evidence type="ECO:0000256" key="7">
    <source>
        <dbReference type="SAM" id="Phobius"/>
    </source>
</evidence>
<dbReference type="Gene3D" id="3.30.70.2650">
    <property type="match status" value="1"/>
</dbReference>
<feature type="transmembrane region" description="Helical" evidence="7">
    <location>
        <begin position="12"/>
        <end position="36"/>
    </location>
</feature>
<sequence length="184" mass="21749">MARAEKINYQKVILGIIAISGIIAIAVIAPNCLQLLKFLPHQKTKKKYYVNQVITRLMKDGLIKISTNHRGQKVARLTTAGKQKLKKHQLEDLKIEQPKKWDGKYRLIIFDIKEWKRSTRDKLRTWFEQLGLVRLQNSVWVYPYDCQEIIALLKANYRIGNEVLYIEANKIENDWWLRKKFNLA</sequence>
<dbReference type="PANTHER" id="PTHR30319">
    <property type="entry name" value="PHENYLACETIC ACID REGULATOR-RELATED TRANSCRIPTIONAL REPRESSOR"/>
    <property type="match status" value="1"/>
</dbReference>
<reference evidence="9 10" key="1">
    <citation type="submission" date="2017-09" db="EMBL/GenBank/DDBJ databases">
        <title>Depth-based differentiation of microbial function through sediment-hosted aquifers and enrichment of novel symbionts in the deep terrestrial subsurface.</title>
        <authorList>
            <person name="Probst A.J."/>
            <person name="Ladd B."/>
            <person name="Jarett J.K."/>
            <person name="Geller-Mcgrath D.E."/>
            <person name="Sieber C.M."/>
            <person name="Emerson J.B."/>
            <person name="Anantharaman K."/>
            <person name="Thomas B.C."/>
            <person name="Malmstrom R."/>
            <person name="Stieglmeier M."/>
            <person name="Klingl A."/>
            <person name="Woyke T."/>
            <person name="Ryan C.M."/>
            <person name="Banfield J.F."/>
        </authorList>
    </citation>
    <scope>NUCLEOTIDE SEQUENCE [LARGE SCALE GENOMIC DNA]</scope>
    <source>
        <strain evidence="9">CG10_big_fil_rev_8_21_14_0_10_50_13</strain>
    </source>
</reference>
<dbReference type="GO" id="GO:0004521">
    <property type="term" value="F:RNA endonuclease activity"/>
    <property type="evidence" value="ECO:0007669"/>
    <property type="project" value="InterPro"/>
</dbReference>
<evidence type="ECO:0000256" key="6">
    <source>
        <dbReference type="ARBA" id="ARBA00023118"/>
    </source>
</evidence>
<proteinExistence type="predicted"/>
<keyword evidence="7" id="KW-0812">Transmembrane</keyword>
<evidence type="ECO:0000259" key="8">
    <source>
        <dbReference type="Pfam" id="PF20803"/>
    </source>
</evidence>
<dbReference type="EMBL" id="PCYJ01000001">
    <property type="protein sequence ID" value="PIR45688.1"/>
    <property type="molecule type" value="Genomic_DNA"/>
</dbReference>
<keyword evidence="7" id="KW-1133">Transmembrane helix</keyword>
<evidence type="ECO:0000256" key="5">
    <source>
        <dbReference type="ARBA" id="ARBA00022842"/>
    </source>
</evidence>
<dbReference type="NCBIfam" id="TIGR01573">
    <property type="entry name" value="cas2"/>
    <property type="match status" value="1"/>
</dbReference>
<comment type="caution">
    <text evidence="9">The sequence shown here is derived from an EMBL/GenBank/DDBJ whole genome shotgun (WGS) entry which is preliminary data.</text>
</comment>
<dbReference type="AlphaFoldDB" id="A0A2H0RGQ1"/>
<dbReference type="InterPro" id="IPR021127">
    <property type="entry name" value="CRISPR_associated_Cas2"/>
</dbReference>
<dbReference type="SUPFAM" id="SSF46785">
    <property type="entry name" value="Winged helix' DNA-binding domain"/>
    <property type="match status" value="1"/>
</dbReference>
<protein>
    <submittedName>
        <fullName evidence="9">CRISPR-associated endonuclease Cas2</fullName>
    </submittedName>
</protein>